<evidence type="ECO:0000313" key="21">
    <source>
        <dbReference type="Proteomes" id="UP000231179"/>
    </source>
</evidence>
<dbReference type="GO" id="GO:1901264">
    <property type="term" value="P:carbohydrate derivative transport"/>
    <property type="evidence" value="ECO:0007669"/>
    <property type="project" value="TreeGrafter"/>
</dbReference>
<sequence length="627" mass="69629">METEKLSKPSKFRDFGKKALDFVQKITQSTFVSTIMESFILVMPLVITSTIFILAAELAPSFGFEWKDDLGNVTNQGYAMYSAFCWRMYNLSYGILGLALTIALTSRLTEKIGPRLQSNRKMNVIVVCISATVAYLLFSIPNTIDVASGTTQVSALDIISALFGAKGIFVAMLTGLTVPWVFYLCYKFNITIRLPKQVPQNISQAFLNIFPLIFTIIIYGILGWVFIEFLGDTMLSAIFNALTPLLEGAKSYWFFIAWGMVLSLTWFCGIHTSVWAGITDTLAALGVQENVELLANGEQATNLWPGPFSMGAYSMGGSGAQIAVPFIILLFCKSKQLKSIGMVAVVPILFQVNEPILFGLASILNPLMLLPFLLAPLVNTIIGVIFVLGFGMNASAVAMPWSMPTIVAVPISSRFQPLSFLLPWIWFGVSFGIWMPFVLIQDKINYKKELLINDPDEFVDYRNGVQFINHALFNRKKHLEIKQLKLDEKNRVKLIDENNKVVMQQTNYTTSVDTVEVLVICIGAGSSAMLAETINKAFSDGQVKVDAKACSSGNYSEFIENTNLVIISPQARSIQKSIDDYAKGKQNMIVFQTKGPEFLEMISNKKITQDKIIAKIKELRGIANEKI</sequence>
<feature type="transmembrane region" description="Helical" evidence="17">
    <location>
        <begin position="369"/>
        <end position="390"/>
    </location>
</feature>
<dbReference type="GO" id="GO:0005886">
    <property type="term" value="C:plasma membrane"/>
    <property type="evidence" value="ECO:0007669"/>
    <property type="project" value="UniProtKB-SubCell"/>
</dbReference>
<keyword evidence="4" id="KW-0813">Transport</keyword>
<feature type="domain" description="PTS EIIB type-3" evidence="18">
    <location>
        <begin position="514"/>
        <end position="626"/>
    </location>
</feature>
<dbReference type="PROSITE" id="PS51105">
    <property type="entry name" value="PTS_EIIC_TYPE_3"/>
    <property type="match status" value="1"/>
</dbReference>
<feature type="transmembrane region" description="Helical" evidence="17">
    <location>
        <begin position="256"/>
        <end position="278"/>
    </location>
</feature>
<keyword evidence="12 17" id="KW-1133">Transmembrane helix</keyword>
<keyword evidence="5" id="KW-1003">Cell membrane</keyword>
<organism evidence="20 21">
    <name type="scientific">Spiroplasma clarkii</name>
    <dbReference type="NCBI Taxonomy" id="2139"/>
    <lineage>
        <taxon>Bacteria</taxon>
        <taxon>Bacillati</taxon>
        <taxon>Mycoplasmatota</taxon>
        <taxon>Mollicutes</taxon>
        <taxon>Entomoplasmatales</taxon>
        <taxon>Spiroplasmataceae</taxon>
        <taxon>Spiroplasma</taxon>
    </lineage>
</organism>
<dbReference type="EMBL" id="CP024870">
    <property type="protein sequence ID" value="ATX70438.1"/>
    <property type="molecule type" value="Genomic_DNA"/>
</dbReference>
<feature type="modified residue" description="Phosphocysteine; by EIIA" evidence="16">
    <location>
        <position position="521"/>
    </location>
</feature>
<evidence type="ECO:0000256" key="17">
    <source>
        <dbReference type="SAM" id="Phobius"/>
    </source>
</evidence>
<evidence type="ECO:0000256" key="8">
    <source>
        <dbReference type="ARBA" id="ARBA00022679"/>
    </source>
</evidence>
<gene>
    <name evidence="20" type="primary">lacE</name>
    <name evidence="20" type="ORF">SCLAR_v1c01030</name>
</gene>
<keyword evidence="6" id="KW-0597">Phosphoprotein</keyword>
<evidence type="ECO:0000256" key="11">
    <source>
        <dbReference type="ARBA" id="ARBA00022777"/>
    </source>
</evidence>
<feature type="transmembrane region" description="Helical" evidence="17">
    <location>
        <begin position="122"/>
        <end position="138"/>
    </location>
</feature>
<evidence type="ECO:0000256" key="4">
    <source>
        <dbReference type="ARBA" id="ARBA00022448"/>
    </source>
</evidence>
<feature type="transmembrane region" description="Helical" evidence="17">
    <location>
        <begin position="312"/>
        <end position="332"/>
    </location>
</feature>
<feature type="transmembrane region" description="Helical" evidence="17">
    <location>
        <begin position="79"/>
        <end position="102"/>
    </location>
</feature>
<keyword evidence="9" id="KW-0598">Phosphotransferase system</keyword>
<evidence type="ECO:0000256" key="3">
    <source>
        <dbReference type="ARBA" id="ARBA00020834"/>
    </source>
</evidence>
<protein>
    <recommendedName>
        <fullName evidence="3">PTS system lactose-specific EIICB component</fullName>
        <ecNumber evidence="2">2.7.1.207</ecNumber>
    </recommendedName>
    <alternativeName>
        <fullName evidence="14">EIICB-Lac</fullName>
    </alternativeName>
</protein>
<dbReference type="Proteomes" id="UP000231179">
    <property type="component" value="Chromosome"/>
</dbReference>
<feature type="transmembrane region" description="Helical" evidence="17">
    <location>
        <begin position="39"/>
        <end position="59"/>
    </location>
</feature>
<comment type="subcellular location">
    <subcellularLocation>
        <location evidence="1">Cell membrane</location>
        <topology evidence="1">Multi-pass membrane protein</topology>
    </subcellularLocation>
</comment>
<dbReference type="RefSeq" id="WP_100254000.1">
    <property type="nucleotide sequence ID" value="NZ_CP024870.1"/>
</dbReference>
<reference evidence="20 21" key="1">
    <citation type="submission" date="2017-11" db="EMBL/GenBank/DDBJ databases">
        <title>Complete genome sequence of Spiroplasma clarkii CN-5 (DSM 19994).</title>
        <authorList>
            <person name="Tsai Y.-M."/>
            <person name="Chang A."/>
            <person name="Lo W.-S."/>
            <person name="Kuo C.-H."/>
        </authorList>
    </citation>
    <scope>NUCLEOTIDE SEQUENCE [LARGE SCALE GENOMIC DNA]</scope>
    <source>
        <strain evidence="20 21">CN-5</strain>
    </source>
</reference>
<evidence type="ECO:0000256" key="5">
    <source>
        <dbReference type="ARBA" id="ARBA00022475"/>
    </source>
</evidence>
<dbReference type="InterPro" id="IPR051088">
    <property type="entry name" value="PTS_Sugar-EIIC/EIIB"/>
</dbReference>
<evidence type="ECO:0000256" key="9">
    <source>
        <dbReference type="ARBA" id="ARBA00022683"/>
    </source>
</evidence>
<keyword evidence="13 17" id="KW-0472">Membrane</keyword>
<dbReference type="Pfam" id="PF02302">
    <property type="entry name" value="PTS_IIB"/>
    <property type="match status" value="1"/>
</dbReference>
<evidence type="ECO:0000259" key="19">
    <source>
        <dbReference type="PROSITE" id="PS51105"/>
    </source>
</evidence>
<dbReference type="GO" id="GO:0016301">
    <property type="term" value="F:kinase activity"/>
    <property type="evidence" value="ECO:0007669"/>
    <property type="project" value="UniProtKB-KW"/>
</dbReference>
<evidence type="ECO:0000256" key="16">
    <source>
        <dbReference type="PROSITE-ProRule" id="PRU00423"/>
    </source>
</evidence>
<dbReference type="PANTHER" id="PTHR33989">
    <property type="match status" value="1"/>
</dbReference>
<evidence type="ECO:0000313" key="20">
    <source>
        <dbReference type="EMBL" id="ATX70438.1"/>
    </source>
</evidence>
<comment type="catalytic activity">
    <reaction evidence="15">
        <text>lactose(out) + N(pros)-phospho-L-histidyl-[protein] = lactose 6-phosphate(in) + L-histidyl-[protein]</text>
        <dbReference type="Rhea" id="RHEA:42400"/>
        <dbReference type="Rhea" id="RHEA-COMP:9745"/>
        <dbReference type="Rhea" id="RHEA-COMP:9746"/>
        <dbReference type="ChEBI" id="CHEBI:17716"/>
        <dbReference type="ChEBI" id="CHEBI:29979"/>
        <dbReference type="ChEBI" id="CHEBI:64837"/>
        <dbReference type="ChEBI" id="CHEBI:79080"/>
        <dbReference type="EC" id="2.7.1.207"/>
    </reaction>
</comment>
<name>A0A2K8KFH5_9MOLU</name>
<dbReference type="InterPro" id="IPR036095">
    <property type="entry name" value="PTS_EIIB-like_sf"/>
</dbReference>
<feature type="transmembrane region" description="Helical" evidence="17">
    <location>
        <begin position="205"/>
        <end position="227"/>
    </location>
</feature>
<dbReference type="AlphaFoldDB" id="A0A2K8KFH5"/>
<dbReference type="InterPro" id="IPR004501">
    <property type="entry name" value="PTS_EIIC_3"/>
</dbReference>
<evidence type="ECO:0000256" key="15">
    <source>
        <dbReference type="ARBA" id="ARBA00048444"/>
    </source>
</evidence>
<evidence type="ECO:0000256" key="1">
    <source>
        <dbReference type="ARBA" id="ARBA00004651"/>
    </source>
</evidence>
<dbReference type="PROSITE" id="PS51100">
    <property type="entry name" value="PTS_EIIB_TYPE_3"/>
    <property type="match status" value="1"/>
</dbReference>
<dbReference type="InterPro" id="IPR003501">
    <property type="entry name" value="PTS_EIIB_2/3"/>
</dbReference>
<accession>A0A2K8KFH5</accession>
<evidence type="ECO:0000256" key="2">
    <source>
        <dbReference type="ARBA" id="ARBA00012802"/>
    </source>
</evidence>
<evidence type="ECO:0000256" key="6">
    <source>
        <dbReference type="ARBA" id="ARBA00022553"/>
    </source>
</evidence>
<evidence type="ECO:0000259" key="18">
    <source>
        <dbReference type="PROSITE" id="PS51100"/>
    </source>
</evidence>
<keyword evidence="10 17" id="KW-0812">Transmembrane</keyword>
<dbReference type="GO" id="GO:0008982">
    <property type="term" value="F:protein-N(PI)-phosphohistidine-sugar phosphotransferase activity"/>
    <property type="evidence" value="ECO:0007669"/>
    <property type="project" value="InterPro"/>
</dbReference>
<keyword evidence="21" id="KW-1185">Reference proteome</keyword>
<evidence type="ECO:0000256" key="12">
    <source>
        <dbReference type="ARBA" id="ARBA00022989"/>
    </source>
</evidence>
<keyword evidence="11" id="KW-0418">Kinase</keyword>
<proteinExistence type="predicted"/>
<feature type="transmembrane region" description="Helical" evidence="17">
    <location>
        <begin position="158"/>
        <end position="184"/>
    </location>
</feature>
<dbReference type="InterPro" id="IPR003352">
    <property type="entry name" value="PTS_EIIC"/>
</dbReference>
<dbReference type="Gene3D" id="3.40.50.2300">
    <property type="match status" value="1"/>
</dbReference>
<evidence type="ECO:0000256" key="10">
    <source>
        <dbReference type="ARBA" id="ARBA00022692"/>
    </source>
</evidence>
<keyword evidence="8" id="KW-0808">Transferase</keyword>
<feature type="transmembrane region" description="Helical" evidence="17">
    <location>
        <begin position="421"/>
        <end position="440"/>
    </location>
</feature>
<evidence type="ECO:0000256" key="14">
    <source>
        <dbReference type="ARBA" id="ARBA00029639"/>
    </source>
</evidence>
<dbReference type="InterPro" id="IPR013012">
    <property type="entry name" value="PTS_EIIB_3"/>
</dbReference>
<feature type="domain" description="PTS EIIC type-3" evidence="19">
    <location>
        <begin position="15"/>
        <end position="437"/>
    </location>
</feature>
<feature type="transmembrane region" description="Helical" evidence="17">
    <location>
        <begin position="339"/>
        <end position="363"/>
    </location>
</feature>
<dbReference type="EC" id="2.7.1.207" evidence="2"/>
<dbReference type="Pfam" id="PF02378">
    <property type="entry name" value="PTS_EIIC"/>
    <property type="match status" value="1"/>
</dbReference>
<dbReference type="SUPFAM" id="SSF52794">
    <property type="entry name" value="PTS system IIB component-like"/>
    <property type="match status" value="1"/>
</dbReference>
<dbReference type="GO" id="GO:0009401">
    <property type="term" value="P:phosphoenolpyruvate-dependent sugar phosphotransferase system"/>
    <property type="evidence" value="ECO:0007669"/>
    <property type="project" value="UniProtKB-KW"/>
</dbReference>
<dbReference type="PANTHER" id="PTHR33989:SF8">
    <property type="entry name" value="PERMEASE IIC COMPONENT"/>
    <property type="match status" value="1"/>
</dbReference>
<evidence type="ECO:0000256" key="13">
    <source>
        <dbReference type="ARBA" id="ARBA00023136"/>
    </source>
</evidence>
<evidence type="ECO:0000256" key="7">
    <source>
        <dbReference type="ARBA" id="ARBA00022597"/>
    </source>
</evidence>
<keyword evidence="7" id="KW-0762">Sugar transport</keyword>